<dbReference type="AlphaFoldDB" id="A0A177AZA1"/>
<accession>A0A177AZA1</accession>
<reference evidence="1 2" key="1">
    <citation type="submission" date="2016-04" db="EMBL/GenBank/DDBJ databases">
        <title>The genome of Intoshia linei affirms orthonectids as highly simplified spiralians.</title>
        <authorList>
            <person name="Mikhailov K.V."/>
            <person name="Slusarev G.S."/>
            <person name="Nikitin M.A."/>
            <person name="Logacheva M.D."/>
            <person name="Penin A."/>
            <person name="Aleoshin V."/>
            <person name="Panchin Y.V."/>
        </authorList>
    </citation>
    <scope>NUCLEOTIDE SEQUENCE [LARGE SCALE GENOMIC DNA]</scope>
    <source>
        <strain evidence="1">Intl2013</strain>
        <tissue evidence="1">Whole animal</tissue>
    </source>
</reference>
<dbReference type="EMBL" id="LWCA01000913">
    <property type="protein sequence ID" value="OAF66504.1"/>
    <property type="molecule type" value="Genomic_DNA"/>
</dbReference>
<comment type="caution">
    <text evidence="1">The sequence shown here is derived from an EMBL/GenBank/DDBJ whole genome shotgun (WGS) entry which is preliminary data.</text>
</comment>
<proteinExistence type="predicted"/>
<organism evidence="1 2">
    <name type="scientific">Intoshia linei</name>
    <dbReference type="NCBI Taxonomy" id="1819745"/>
    <lineage>
        <taxon>Eukaryota</taxon>
        <taxon>Metazoa</taxon>
        <taxon>Spiralia</taxon>
        <taxon>Lophotrochozoa</taxon>
        <taxon>Mesozoa</taxon>
        <taxon>Orthonectida</taxon>
        <taxon>Rhopaluridae</taxon>
        <taxon>Intoshia</taxon>
    </lineage>
</organism>
<keyword evidence="2" id="KW-1185">Reference proteome</keyword>
<evidence type="ECO:0000313" key="2">
    <source>
        <dbReference type="Proteomes" id="UP000078046"/>
    </source>
</evidence>
<gene>
    <name evidence="1" type="ORF">A3Q56_05748</name>
</gene>
<evidence type="ECO:0000313" key="1">
    <source>
        <dbReference type="EMBL" id="OAF66504.1"/>
    </source>
</evidence>
<sequence length="446" mass="52357">MHLEASTLLNIREQDFINCLDWNNCLFLFIDNLTCHNVNRPHHSYSRKQNCRSVIIKYNSETSKYVSDVESKLFNLKQSLVSSFSQRVILGNSSNYDNEVIKKWNHIYSSYFINTHLVDKYSIQLNNVIANIFMQASCPNRNRTSYEKNKSPQTLSTKRFIFVDKPDVLSRKLIKNTNLENCAKWQILPFFTNHVTSPSHYTLYVNITGITEQDNFSIKSVRFVQIVENVKYVSTNIYVFQENLIYQLNRVYTVIDNQFVLEIVENSHALIINMVYTPINSREPILSLDNQVEIGFCHNVSSRNDYITKRDINVMETLPENRTESEYKKANVIKKSSFHTLNERYTKLSEPPTELYHEEAYPRDIVTFAINSPNNLTHSNYEYYTHSTYPIVFDYTVSTPNLLNSFSNPIDSSRNNYTNIRDYDYFIFSLTNPKNSILPENEQYLI</sequence>
<dbReference type="Proteomes" id="UP000078046">
    <property type="component" value="Unassembled WGS sequence"/>
</dbReference>
<protein>
    <submittedName>
        <fullName evidence="1">Uncharacterized protein</fullName>
    </submittedName>
</protein>
<name>A0A177AZA1_9BILA</name>